<reference evidence="3 4" key="1">
    <citation type="submission" date="2018-10" db="EMBL/GenBank/DDBJ databases">
        <title>Draft genome of Mycobacterium hodleri strain B.</title>
        <authorList>
            <person name="Amande T.J."/>
            <person name="Mcgenity T.J."/>
        </authorList>
    </citation>
    <scope>NUCLEOTIDE SEQUENCE [LARGE SCALE GENOMIC DNA]</scope>
    <source>
        <strain evidence="3 4">B</strain>
    </source>
</reference>
<feature type="compositionally biased region" description="Basic and acidic residues" evidence="1">
    <location>
        <begin position="365"/>
        <end position="384"/>
    </location>
</feature>
<gene>
    <name evidence="3" type="ORF">D8S82_03100</name>
</gene>
<evidence type="ECO:0000256" key="1">
    <source>
        <dbReference type="SAM" id="MobiDB-lite"/>
    </source>
</evidence>
<feature type="domain" description="PE-PPE" evidence="2">
    <location>
        <begin position="95"/>
        <end position="319"/>
    </location>
</feature>
<sequence>MYEFVVRRGKIATVGGRGRRGRWSLAAVVVAAALAVAAPGALASAQNRIGVNGGRPSEWPILSDILDSQGLTQEGWLDFGTRVGENWLPDTKGKSVALDYPGQLGLVSGPGALTTDQSTKLGQKLLHQLILNELKKGEPVAVAGISEGTLVVERELAYLQSLSADEAPSRDVLTFYVFGDMLRGLGQMYLPGVTIPFFGQTFGPVPETRYDTVVVNEEWDGWANPPDRPWNPLAVINAVMGAVYTVNGKNDHSQTALDSMDDAVLVSQVKSEAGGTTSTYVVPRTQLPITRPLLQLGVPRKVVDEIDKMLMPLIRAGYSYMTPNLGPRVDHGQLVFTPPPPPQLPTTTKQLDASSENVAISAEKTSAESDETTKVTKVTKHDRTSVTGSAKPVAAPTVSDTAESTKTVVKPDESDTTVDDDSPKTVKGSPRTEPNKVRETADSDDAPEVRTTVKPSGTADKPGKSDDGGSADKAASSQGTGAESAA</sequence>
<evidence type="ECO:0000259" key="2">
    <source>
        <dbReference type="Pfam" id="PF08237"/>
    </source>
</evidence>
<accession>A0A544W779</accession>
<dbReference type="RefSeq" id="WP_142550674.1">
    <property type="nucleotide sequence ID" value="NZ_VIFX01000003.1"/>
</dbReference>
<dbReference type="EMBL" id="VIFX01000003">
    <property type="protein sequence ID" value="TQR88065.1"/>
    <property type="molecule type" value="Genomic_DNA"/>
</dbReference>
<feature type="compositionally biased region" description="Polar residues" evidence="1">
    <location>
        <begin position="349"/>
        <end position="358"/>
    </location>
</feature>
<keyword evidence="4" id="KW-1185">Reference proteome</keyword>
<comment type="caution">
    <text evidence="3">The sequence shown here is derived from an EMBL/GenBank/DDBJ whole genome shotgun (WGS) entry which is preliminary data.</text>
</comment>
<proteinExistence type="predicted"/>
<evidence type="ECO:0000313" key="3">
    <source>
        <dbReference type="EMBL" id="TQR88065.1"/>
    </source>
</evidence>
<feature type="compositionally biased region" description="Polar residues" evidence="1">
    <location>
        <begin position="398"/>
        <end position="407"/>
    </location>
</feature>
<dbReference type="Pfam" id="PF08237">
    <property type="entry name" value="PE-PPE"/>
    <property type="match status" value="1"/>
</dbReference>
<feature type="region of interest" description="Disordered" evidence="1">
    <location>
        <begin position="337"/>
        <end position="486"/>
    </location>
</feature>
<dbReference type="InterPro" id="IPR013228">
    <property type="entry name" value="PE-PPE_C"/>
</dbReference>
<organism evidence="3 4">
    <name type="scientific">Mycolicibacterium hodleri</name>
    <dbReference type="NCBI Taxonomy" id="49897"/>
    <lineage>
        <taxon>Bacteria</taxon>
        <taxon>Bacillati</taxon>
        <taxon>Actinomycetota</taxon>
        <taxon>Actinomycetes</taxon>
        <taxon>Mycobacteriales</taxon>
        <taxon>Mycobacteriaceae</taxon>
        <taxon>Mycolicibacterium</taxon>
    </lineage>
</organism>
<dbReference type="AlphaFoldDB" id="A0A544W779"/>
<dbReference type="Proteomes" id="UP000315759">
    <property type="component" value="Unassembled WGS sequence"/>
</dbReference>
<protein>
    <submittedName>
        <fullName evidence="3">PE-PPE domain-containing protein</fullName>
    </submittedName>
</protein>
<name>A0A544W779_9MYCO</name>
<evidence type="ECO:0000313" key="4">
    <source>
        <dbReference type="Proteomes" id="UP000315759"/>
    </source>
</evidence>
<feature type="compositionally biased region" description="Polar residues" evidence="1">
    <location>
        <begin position="475"/>
        <end position="486"/>
    </location>
</feature>